<protein>
    <submittedName>
        <fullName evidence="1">Uncharacterized protein</fullName>
    </submittedName>
</protein>
<dbReference type="AlphaFoldDB" id="A0A7I7WSM1"/>
<evidence type="ECO:0000313" key="1">
    <source>
        <dbReference type="EMBL" id="BBZ20666.1"/>
    </source>
</evidence>
<proteinExistence type="predicted"/>
<organism evidence="1 2">
    <name type="scientific">Mycolicibacterium gadium</name>
    <name type="common">Mycobacterium gadium</name>
    <dbReference type="NCBI Taxonomy" id="1794"/>
    <lineage>
        <taxon>Bacteria</taxon>
        <taxon>Bacillati</taxon>
        <taxon>Actinomycetota</taxon>
        <taxon>Actinomycetes</taxon>
        <taxon>Mycobacteriales</taxon>
        <taxon>Mycobacteriaceae</taxon>
        <taxon>Mycolicibacterium</taxon>
    </lineage>
</organism>
<reference evidence="1 2" key="1">
    <citation type="journal article" date="2019" name="Emerg. Microbes Infect.">
        <title>Comprehensive subspecies identification of 175 nontuberculous mycobacteria species based on 7547 genomic profiles.</title>
        <authorList>
            <person name="Matsumoto Y."/>
            <person name="Kinjo T."/>
            <person name="Motooka D."/>
            <person name="Nabeya D."/>
            <person name="Jung N."/>
            <person name="Uechi K."/>
            <person name="Horii T."/>
            <person name="Iida T."/>
            <person name="Fujita J."/>
            <person name="Nakamura S."/>
        </authorList>
    </citation>
    <scope>NUCLEOTIDE SEQUENCE [LARGE SCALE GENOMIC DNA]</scope>
    <source>
        <strain evidence="1 2">JCM 12688</strain>
    </source>
</reference>
<dbReference type="Proteomes" id="UP000466187">
    <property type="component" value="Chromosome"/>
</dbReference>
<evidence type="ECO:0000313" key="2">
    <source>
        <dbReference type="Proteomes" id="UP000466187"/>
    </source>
</evidence>
<gene>
    <name evidence="1" type="ORF">MGAD_50010</name>
</gene>
<dbReference type="KEGG" id="mgad:MGAD_50010"/>
<dbReference type="EMBL" id="AP022608">
    <property type="protein sequence ID" value="BBZ20666.1"/>
    <property type="molecule type" value="Genomic_DNA"/>
</dbReference>
<sequence>MLRHAAEMAAFAAVRAGELTVMTHRLVTAYREGRKAYPQRIANPYAGIGDRTVARMWRMGWRRAADDSRGIPSERERIERLAAEIDDLLE</sequence>
<dbReference type="RefSeq" id="WP_235690159.1">
    <property type="nucleotide sequence ID" value="NZ_AP022608.1"/>
</dbReference>
<accession>A0A7I7WSM1</accession>
<name>A0A7I7WSM1_MYCGU</name>